<comment type="caution">
    <text evidence="15">The sequence shown here is derived from an EMBL/GenBank/DDBJ whole genome shotgun (WGS) entry which is preliminary data.</text>
</comment>
<accession>A0AAW7IJY3</accession>
<evidence type="ECO:0000256" key="12">
    <source>
        <dbReference type="ARBA" id="ARBA00023136"/>
    </source>
</evidence>
<dbReference type="InterPro" id="IPR050640">
    <property type="entry name" value="Bact_2-comp_sensor_kinase"/>
</dbReference>
<evidence type="ECO:0000259" key="14">
    <source>
        <dbReference type="PROSITE" id="PS50109"/>
    </source>
</evidence>
<keyword evidence="9" id="KW-0067">ATP-binding</keyword>
<dbReference type="EMBL" id="JAUCEY010000008">
    <property type="protein sequence ID" value="MDM5452132.1"/>
    <property type="molecule type" value="Genomic_DNA"/>
</dbReference>
<evidence type="ECO:0000256" key="11">
    <source>
        <dbReference type="ARBA" id="ARBA00023012"/>
    </source>
</evidence>
<evidence type="ECO:0000256" key="4">
    <source>
        <dbReference type="ARBA" id="ARBA00022475"/>
    </source>
</evidence>
<dbReference type="GO" id="GO:0005886">
    <property type="term" value="C:plasma membrane"/>
    <property type="evidence" value="ECO:0007669"/>
    <property type="project" value="UniProtKB-SubCell"/>
</dbReference>
<keyword evidence="8 15" id="KW-0418">Kinase</keyword>
<comment type="catalytic activity">
    <reaction evidence="1">
        <text>ATP + protein L-histidine = ADP + protein N-phospho-L-histidine.</text>
        <dbReference type="EC" id="2.7.13.3"/>
    </reaction>
</comment>
<evidence type="ECO:0000313" key="15">
    <source>
        <dbReference type="EMBL" id="MDM5452132.1"/>
    </source>
</evidence>
<dbReference type="PANTHER" id="PTHR34220:SF7">
    <property type="entry name" value="SENSOR HISTIDINE KINASE YPDA"/>
    <property type="match status" value="1"/>
</dbReference>
<dbReference type="GO" id="GO:0000155">
    <property type="term" value="F:phosphorelay sensor kinase activity"/>
    <property type="evidence" value="ECO:0007669"/>
    <property type="project" value="InterPro"/>
</dbReference>
<dbReference type="GO" id="GO:0005524">
    <property type="term" value="F:ATP binding"/>
    <property type="evidence" value="ECO:0007669"/>
    <property type="project" value="UniProtKB-KW"/>
</dbReference>
<dbReference type="EC" id="2.7.13.3" evidence="3"/>
<dbReference type="SMART" id="SM00387">
    <property type="entry name" value="HATPase_c"/>
    <property type="match status" value="1"/>
</dbReference>
<evidence type="ECO:0000256" key="5">
    <source>
        <dbReference type="ARBA" id="ARBA00022679"/>
    </source>
</evidence>
<comment type="subcellular location">
    <subcellularLocation>
        <location evidence="2">Cell membrane</location>
        <topology evidence="2">Multi-pass membrane protein</topology>
    </subcellularLocation>
</comment>
<dbReference type="InterPro" id="IPR004358">
    <property type="entry name" value="Sig_transdc_His_kin-like_C"/>
</dbReference>
<feature type="transmembrane region" description="Helical" evidence="13">
    <location>
        <begin position="148"/>
        <end position="170"/>
    </location>
</feature>
<evidence type="ECO:0000256" key="1">
    <source>
        <dbReference type="ARBA" id="ARBA00000085"/>
    </source>
</evidence>
<dbReference type="InterPro" id="IPR036890">
    <property type="entry name" value="HATPase_C_sf"/>
</dbReference>
<dbReference type="Gene3D" id="3.30.565.10">
    <property type="entry name" value="Histidine kinase-like ATPase, C-terminal domain"/>
    <property type="match status" value="1"/>
</dbReference>
<evidence type="ECO:0000256" key="13">
    <source>
        <dbReference type="SAM" id="Phobius"/>
    </source>
</evidence>
<keyword evidence="4" id="KW-1003">Cell membrane</keyword>
<evidence type="ECO:0000256" key="8">
    <source>
        <dbReference type="ARBA" id="ARBA00022777"/>
    </source>
</evidence>
<feature type="transmembrane region" description="Helical" evidence="13">
    <location>
        <begin position="117"/>
        <end position="142"/>
    </location>
</feature>
<dbReference type="InterPro" id="IPR003594">
    <property type="entry name" value="HATPase_dom"/>
</dbReference>
<dbReference type="PRINTS" id="PR00344">
    <property type="entry name" value="BCTRLSENSOR"/>
</dbReference>
<keyword evidence="6 13" id="KW-0812">Transmembrane</keyword>
<evidence type="ECO:0000256" key="10">
    <source>
        <dbReference type="ARBA" id="ARBA00022989"/>
    </source>
</evidence>
<dbReference type="InterPro" id="IPR011620">
    <property type="entry name" value="Sig_transdc_His_kinase_LytS_TM"/>
</dbReference>
<feature type="domain" description="Histidine kinase" evidence="14">
    <location>
        <begin position="342"/>
        <end position="577"/>
    </location>
</feature>
<evidence type="ECO:0000256" key="2">
    <source>
        <dbReference type="ARBA" id="ARBA00004651"/>
    </source>
</evidence>
<protein>
    <recommendedName>
        <fullName evidence="3">histidine kinase</fullName>
        <ecNumber evidence="3">2.7.13.3</ecNumber>
    </recommendedName>
</protein>
<evidence type="ECO:0000313" key="16">
    <source>
        <dbReference type="Proteomes" id="UP001234602"/>
    </source>
</evidence>
<keyword evidence="7" id="KW-0547">Nucleotide-binding</keyword>
<evidence type="ECO:0000256" key="3">
    <source>
        <dbReference type="ARBA" id="ARBA00012438"/>
    </source>
</evidence>
<feature type="transmembrane region" description="Helical" evidence="13">
    <location>
        <begin position="182"/>
        <end position="202"/>
    </location>
</feature>
<evidence type="ECO:0000256" key="6">
    <source>
        <dbReference type="ARBA" id="ARBA00022692"/>
    </source>
</evidence>
<dbReference type="SUPFAM" id="SSF55781">
    <property type="entry name" value="GAF domain-like"/>
    <property type="match status" value="1"/>
</dbReference>
<evidence type="ECO:0000256" key="9">
    <source>
        <dbReference type="ARBA" id="ARBA00022840"/>
    </source>
</evidence>
<feature type="transmembrane region" description="Helical" evidence="13">
    <location>
        <begin position="6"/>
        <end position="25"/>
    </location>
</feature>
<dbReference type="Pfam" id="PF02518">
    <property type="entry name" value="HATPase_c"/>
    <property type="match status" value="1"/>
</dbReference>
<dbReference type="PANTHER" id="PTHR34220">
    <property type="entry name" value="SENSOR HISTIDINE KINASE YPDA"/>
    <property type="match status" value="1"/>
</dbReference>
<sequence>MFELLIIMTERLGIIVTIAFIVTRFRFFRQMLNEDNLNRKQRVKAILFFGVFGIIGTYTGLTINFDSLETGRWVNTVGEDEAIANSRVIGVVLAGLFGGWPIGLGAGLVAGIHRFMLGGFTALACGFATIVAGLLAGLFFKINKHVKLLTAFMIGAAAETIQMIIIVLMSKPFDKALSIVEHIGIPMIIANGLGSALFLLIIKSVVNEEEKAAALQAQKSLRIARKTLGYMRQGMNEQSATAVCRILFEEVKASAIAITNETKILAHIGLGGDHHSPGRPLQTEITRQVIEGGDLIVVGKRDIHCQVSNCPLQAVIIGPLKQGNKTVGTLKLYFRNEKEINNVDIELMSGLSMLLSYQLEVSQLDEAHELAREAEIRALQAQINPHFLFNALNTVISLTRIDQNKARKMLLSLSQYFRQNLAGTTKEWTTLSEEIQHVQSYANIEKMRFVDKLQITYRVDEEVLSAKIPPLTLQPLIENAIHHGFKNKTEDCLITVKAKNESASHVRIVIKDNGAGIDPEQLPKLGHEMIVSKSGTGIALYNVNKRLTMMLGQDSALHIESEHEKGTEISFMIPKGIMEESR</sequence>
<feature type="transmembrane region" description="Helical" evidence="13">
    <location>
        <begin position="88"/>
        <end position="110"/>
    </location>
</feature>
<dbReference type="InterPro" id="IPR010559">
    <property type="entry name" value="Sig_transdc_His_kin_internal"/>
</dbReference>
<evidence type="ECO:0000256" key="7">
    <source>
        <dbReference type="ARBA" id="ARBA00022741"/>
    </source>
</evidence>
<name>A0AAW7IJY3_9BACI</name>
<keyword evidence="10 13" id="KW-1133">Transmembrane helix</keyword>
<dbReference type="PROSITE" id="PS50109">
    <property type="entry name" value="HIS_KIN"/>
    <property type="match status" value="1"/>
</dbReference>
<organism evidence="15 16">
    <name type="scientific">Peribacillus simplex</name>
    <dbReference type="NCBI Taxonomy" id="1478"/>
    <lineage>
        <taxon>Bacteria</taxon>
        <taxon>Bacillati</taxon>
        <taxon>Bacillota</taxon>
        <taxon>Bacilli</taxon>
        <taxon>Bacillales</taxon>
        <taxon>Bacillaceae</taxon>
        <taxon>Peribacillus</taxon>
    </lineage>
</organism>
<dbReference type="Proteomes" id="UP001234602">
    <property type="component" value="Unassembled WGS sequence"/>
</dbReference>
<keyword evidence="11" id="KW-0902">Two-component regulatory system</keyword>
<dbReference type="GO" id="GO:0071555">
    <property type="term" value="P:cell wall organization"/>
    <property type="evidence" value="ECO:0007669"/>
    <property type="project" value="InterPro"/>
</dbReference>
<dbReference type="InterPro" id="IPR005467">
    <property type="entry name" value="His_kinase_dom"/>
</dbReference>
<proteinExistence type="predicted"/>
<dbReference type="Pfam" id="PF06580">
    <property type="entry name" value="His_kinase"/>
    <property type="match status" value="1"/>
</dbReference>
<keyword evidence="12 13" id="KW-0472">Membrane</keyword>
<reference evidence="15" key="1">
    <citation type="submission" date="2023-06" db="EMBL/GenBank/DDBJ databases">
        <title>Comparative genomics of Bacillaceae isolates and their secondary metabolite potential.</title>
        <authorList>
            <person name="Song L."/>
            <person name="Nielsen L.J."/>
            <person name="Mohite O."/>
            <person name="Xu X."/>
            <person name="Weber T."/>
            <person name="Kovacs A.T."/>
        </authorList>
    </citation>
    <scope>NUCLEOTIDE SEQUENCE</scope>
    <source>
        <strain evidence="15">D8_B_37</strain>
    </source>
</reference>
<keyword evidence="5 15" id="KW-0808">Transferase</keyword>
<dbReference type="RefSeq" id="WP_289321181.1">
    <property type="nucleotide sequence ID" value="NZ_JAUCEY010000008.1"/>
</dbReference>
<dbReference type="Pfam" id="PF07694">
    <property type="entry name" value="5TM-5TMR_LYT"/>
    <property type="match status" value="1"/>
</dbReference>
<gene>
    <name evidence="15" type="ORF">QUF89_07975</name>
</gene>
<dbReference type="SUPFAM" id="SSF55874">
    <property type="entry name" value="ATPase domain of HSP90 chaperone/DNA topoisomerase II/histidine kinase"/>
    <property type="match status" value="1"/>
</dbReference>
<dbReference type="AlphaFoldDB" id="A0AAW7IJY3"/>
<feature type="transmembrane region" description="Helical" evidence="13">
    <location>
        <begin position="46"/>
        <end position="68"/>
    </location>
</feature>